<feature type="region of interest" description="Disordered" evidence="4">
    <location>
        <begin position="151"/>
        <end position="238"/>
    </location>
</feature>
<dbReference type="GO" id="GO:0005737">
    <property type="term" value="C:cytoplasm"/>
    <property type="evidence" value="ECO:0007669"/>
    <property type="project" value="UniProtKB-SubCell"/>
</dbReference>
<dbReference type="PANTHER" id="PTHR16517">
    <property type="entry name" value="TUBBY-RELATED"/>
    <property type="match status" value="1"/>
</dbReference>
<dbReference type="Pfam" id="PF16322">
    <property type="entry name" value="Tub_N"/>
    <property type="match status" value="1"/>
</dbReference>
<name>A0A6J3HAY7_SAPAP</name>
<comment type="similarity">
    <text evidence="2">Belongs to the TUB family.</text>
</comment>
<dbReference type="Pfam" id="PF01167">
    <property type="entry name" value="Tub"/>
    <property type="match status" value="1"/>
</dbReference>
<organism evidence="7 8">
    <name type="scientific">Sapajus apella</name>
    <name type="common">Brown-capped capuchin</name>
    <name type="synonym">Cebus apella</name>
    <dbReference type="NCBI Taxonomy" id="9515"/>
    <lineage>
        <taxon>Eukaryota</taxon>
        <taxon>Metazoa</taxon>
        <taxon>Chordata</taxon>
        <taxon>Craniata</taxon>
        <taxon>Vertebrata</taxon>
        <taxon>Euteleostomi</taxon>
        <taxon>Mammalia</taxon>
        <taxon>Eutheria</taxon>
        <taxon>Euarchontoglires</taxon>
        <taxon>Primates</taxon>
        <taxon>Haplorrhini</taxon>
        <taxon>Platyrrhini</taxon>
        <taxon>Cebidae</taxon>
        <taxon>Cebinae</taxon>
        <taxon>Sapajus</taxon>
    </lineage>
</organism>
<keyword evidence="7" id="KW-1185">Reference proteome</keyword>
<evidence type="ECO:0000256" key="1">
    <source>
        <dbReference type="ARBA" id="ARBA00004496"/>
    </source>
</evidence>
<evidence type="ECO:0000259" key="5">
    <source>
        <dbReference type="Pfam" id="PF01167"/>
    </source>
</evidence>
<accession>A0A6J3HAY7</accession>
<feature type="domain" description="Tubby N-terminal" evidence="6">
    <location>
        <begin position="27"/>
        <end position="243"/>
    </location>
</feature>
<feature type="compositionally biased region" description="Basic and acidic residues" evidence="4">
    <location>
        <begin position="203"/>
        <end position="227"/>
    </location>
</feature>
<dbReference type="Gene3D" id="3.20.90.10">
    <property type="entry name" value="Tubby Protein, Chain A"/>
    <property type="match status" value="1"/>
</dbReference>
<reference evidence="8" key="1">
    <citation type="submission" date="2025-08" db="UniProtKB">
        <authorList>
            <consortium name="RefSeq"/>
        </authorList>
    </citation>
    <scope>IDENTIFICATION</scope>
    <source>
        <tissue evidence="8">Blood</tissue>
    </source>
</reference>
<proteinExistence type="inferred from homology"/>
<dbReference type="PANTHER" id="PTHR16517:SF24">
    <property type="entry name" value="TUBBY-RELATED PROTEIN 2"/>
    <property type="match status" value="1"/>
</dbReference>
<evidence type="ECO:0000256" key="2">
    <source>
        <dbReference type="ARBA" id="ARBA00007129"/>
    </source>
</evidence>
<comment type="subcellular location">
    <subcellularLocation>
        <location evidence="1">Cytoplasm</location>
    </subcellularLocation>
</comment>
<dbReference type="GO" id="GO:0061512">
    <property type="term" value="P:protein localization to cilium"/>
    <property type="evidence" value="ECO:0007669"/>
    <property type="project" value="TreeGrafter"/>
</dbReference>
<gene>
    <name evidence="8" type="primary">TULP2</name>
</gene>
<dbReference type="SUPFAM" id="SSF54518">
    <property type="entry name" value="Tubby C-terminal domain-like"/>
    <property type="match status" value="1"/>
</dbReference>
<dbReference type="PRINTS" id="PR01573">
    <property type="entry name" value="SUPERTUBBY"/>
</dbReference>
<dbReference type="GO" id="GO:0005929">
    <property type="term" value="C:cilium"/>
    <property type="evidence" value="ECO:0007669"/>
    <property type="project" value="TreeGrafter"/>
</dbReference>
<feature type="domain" description="Tubby C-terminal" evidence="5">
    <location>
        <begin position="280"/>
        <end position="522"/>
    </location>
</feature>
<dbReference type="InterPro" id="IPR025659">
    <property type="entry name" value="Tubby-like_C"/>
</dbReference>
<sequence length="529" mass="59330">MPKRQGTAASIILGHELAAVSLQKLEQQQRLFEKKQRQQRQKRQELLMVQTSPDASLRYCRPCLREERLLGDRGLGNPFSRKNLSEAHLLSGIHSAVGTVSRGGDSSGQSGPLTPRIEAVFWNLGLQSPSLSLLPDSSDSELEEVSLENCSVSPPLFKPTPRIPRRCWQPRQRPETGTEGESESQDVGDAYKAPKMGPNPGMDGDRGQENLAFQKEEDLEKKKEASESTRTNSSAAIEKKLSRALEGEGGMGGDHMNRKASFAISFPCPLLGEDKKAYVLRPALQGIRMQCYINRDNRGVDKGLFPLYYLYLENPNGLKHFLLAGRKRRRSKTSNYLISLDPTDLSRDGDNFVGKVRSNALGTKFTIFDNGVNPDREHLIRDTARIRRELGAVCYETNALGFLGPREMTVVLPETDSQNQIVSVQPLREQESILSRIRRGDNQGLLVLHNKTPLWNHRNRVFVLDFHGRVTMTSVKNFQIMHPKDSERLVLQFGRVAPDTFTMDFCFPLSPLQAFAICLSSFSVKLAVE</sequence>
<evidence type="ECO:0000313" key="7">
    <source>
        <dbReference type="Proteomes" id="UP000504640"/>
    </source>
</evidence>
<dbReference type="RefSeq" id="XP_032126909.1">
    <property type="nucleotide sequence ID" value="XM_032271018.1"/>
</dbReference>
<keyword evidence="3" id="KW-0963">Cytoplasm</keyword>
<dbReference type="InterPro" id="IPR000007">
    <property type="entry name" value="Tubby_C"/>
</dbReference>
<evidence type="ECO:0000256" key="4">
    <source>
        <dbReference type="SAM" id="MobiDB-lite"/>
    </source>
</evidence>
<dbReference type="CTD" id="7288"/>
<dbReference type="Proteomes" id="UP000504640">
    <property type="component" value="Unplaced"/>
</dbReference>
<evidence type="ECO:0000259" key="6">
    <source>
        <dbReference type="Pfam" id="PF16322"/>
    </source>
</evidence>
<dbReference type="InterPro" id="IPR005398">
    <property type="entry name" value="Tubby_N"/>
</dbReference>
<dbReference type="AlphaFoldDB" id="A0A6J3HAY7"/>
<evidence type="ECO:0000256" key="3">
    <source>
        <dbReference type="ARBA" id="ARBA00022490"/>
    </source>
</evidence>
<protein>
    <submittedName>
        <fullName evidence="8">Tubby-related protein 2</fullName>
    </submittedName>
</protein>
<evidence type="ECO:0000313" key="8">
    <source>
        <dbReference type="RefSeq" id="XP_032126909.1"/>
    </source>
</evidence>
<dbReference type="GeneID" id="116544556"/>